<evidence type="ECO:0000256" key="3">
    <source>
        <dbReference type="ARBA" id="ARBA00022475"/>
    </source>
</evidence>
<evidence type="ECO:0000259" key="12">
    <source>
        <dbReference type="Pfam" id="PF03520"/>
    </source>
</evidence>
<feature type="compositionally biased region" description="Basic and acidic residues" evidence="11">
    <location>
        <begin position="52"/>
        <end position="61"/>
    </location>
</feature>
<evidence type="ECO:0000256" key="5">
    <source>
        <dbReference type="ARBA" id="ARBA00022826"/>
    </source>
</evidence>
<dbReference type="PANTHER" id="PTHR47735:SF4">
    <property type="entry name" value="POTASSIUM VOLTAGE-GATED CHANNEL SUBFAMILY KQT MEMBER 2"/>
    <property type="match status" value="1"/>
</dbReference>
<dbReference type="InterPro" id="IPR013821">
    <property type="entry name" value="K_chnl_volt-dep_KCNQ_C"/>
</dbReference>
<accession>A0ABD2GZ05</accession>
<evidence type="ECO:0000256" key="7">
    <source>
        <dbReference type="ARBA" id="ARBA00022958"/>
    </source>
</evidence>
<keyword evidence="7" id="KW-0630">Potassium</keyword>
<keyword evidence="6" id="KW-0851">Voltage-gated channel</keyword>
<keyword evidence="14" id="KW-1185">Reference proteome</keyword>
<dbReference type="GO" id="GO:0005267">
    <property type="term" value="F:potassium channel activity"/>
    <property type="evidence" value="ECO:0007669"/>
    <property type="project" value="UniProtKB-KW"/>
</dbReference>
<evidence type="ECO:0000256" key="6">
    <source>
        <dbReference type="ARBA" id="ARBA00022882"/>
    </source>
</evidence>
<keyword evidence="3" id="KW-1003">Cell membrane</keyword>
<dbReference type="Pfam" id="PF03520">
    <property type="entry name" value="KCNQ_channel"/>
    <property type="match status" value="1"/>
</dbReference>
<sequence length="313" mass="34637">MVSKRKFKESLRPYDVMDVIEQYSAGHLDMLARIKNLQTRVDQIVGRGTPIADKDRPKPANEEVPEDPSMMGRLGKVEKQVLSMERKLDFLVNIYIRRMGIPQAETDAYFGSKEPAPPYQSPVDQLEKSQVLPGDLMERMKMVRSCSSSGPRDSAPPTCPPSTSWQPISSQLPRQKAPPTHGRRVTGSTPTSSTRGEAGIEPAEHGGGEADWPVPSLTVQRETGRGADWPVPSLPVQREDGRGADWPVPSLPVQREDRRGADWPVPSLPVQREDGRGADWPVPSLPVQREDGRGADWPVPSLPVQREDGLPQQ</sequence>
<dbReference type="Proteomes" id="UP001619887">
    <property type="component" value="Unassembled WGS sequence"/>
</dbReference>
<dbReference type="GO" id="GO:0005886">
    <property type="term" value="C:plasma membrane"/>
    <property type="evidence" value="ECO:0007669"/>
    <property type="project" value="UniProtKB-SubCell"/>
</dbReference>
<dbReference type="GO" id="GO:0034702">
    <property type="term" value="C:monoatomic ion channel complex"/>
    <property type="evidence" value="ECO:0007669"/>
    <property type="project" value="UniProtKB-KW"/>
</dbReference>
<evidence type="ECO:0000256" key="4">
    <source>
        <dbReference type="ARBA" id="ARBA00022538"/>
    </source>
</evidence>
<dbReference type="Pfam" id="PF16642">
    <property type="entry name" value="KCNQ2_u3"/>
    <property type="match status" value="1"/>
</dbReference>
<reference evidence="13 14" key="1">
    <citation type="journal article" date="2022" name="G3 (Bethesda)">
        <title>Evaluating Illumina-, Nanopore-, and PacBio-based genome assembly strategies with the bald notothen, Trematomus borchgrevinki.</title>
        <authorList>
            <person name="Rayamajhi N."/>
            <person name="Cheng C.C."/>
            <person name="Catchen J.M."/>
        </authorList>
    </citation>
    <scope>NUCLEOTIDE SEQUENCE [LARGE SCALE GENOMIC DNA]</scope>
    <source>
        <strain evidence="13">AGRC-2024</strain>
    </source>
</reference>
<evidence type="ECO:0000256" key="2">
    <source>
        <dbReference type="ARBA" id="ARBA00022448"/>
    </source>
</evidence>
<evidence type="ECO:0000256" key="10">
    <source>
        <dbReference type="ARBA" id="ARBA00034430"/>
    </source>
</evidence>
<comment type="caution">
    <text evidence="13">The sequence shown here is derived from an EMBL/GenBank/DDBJ whole genome shotgun (WGS) entry which is preliminary data.</text>
</comment>
<feature type="region of interest" description="Disordered" evidence="11">
    <location>
        <begin position="143"/>
        <end position="313"/>
    </location>
</feature>
<reference evidence="13 14" key="2">
    <citation type="journal article" date="2024" name="G3 (Bethesda)">
        <title>The genome of the cryopelagic Antarctic bald notothen, Trematomus borchgrevinki.</title>
        <authorList>
            <person name="Rayamajhi N."/>
            <person name="Rivera-Colon A.G."/>
            <person name="Minhas B.F."/>
            <person name="Cheng C.C."/>
            <person name="Catchen J.M."/>
        </authorList>
    </citation>
    <scope>NUCLEOTIDE SEQUENCE [LARGE SCALE GENOMIC DNA]</scope>
    <source>
        <strain evidence="13">AGRC-2024</strain>
    </source>
</reference>
<feature type="compositionally biased region" description="Polar residues" evidence="11">
    <location>
        <begin position="186"/>
        <end position="195"/>
    </location>
</feature>
<keyword evidence="8" id="KW-0406">Ion transport</keyword>
<keyword evidence="4" id="KW-0633">Potassium transport</keyword>
<dbReference type="EMBL" id="JBIYXZ010002074">
    <property type="protein sequence ID" value="KAL3059379.1"/>
    <property type="molecule type" value="Genomic_DNA"/>
</dbReference>
<feature type="compositionally biased region" description="Polar residues" evidence="11">
    <location>
        <begin position="161"/>
        <end position="173"/>
    </location>
</feature>
<evidence type="ECO:0000256" key="8">
    <source>
        <dbReference type="ARBA" id="ARBA00023065"/>
    </source>
</evidence>
<dbReference type="PANTHER" id="PTHR47735">
    <property type="entry name" value="POTASSIUM VOLTAGE-GATED CHANNEL SUBFAMILY KQT MEMBER 4"/>
    <property type="match status" value="1"/>
</dbReference>
<organism evidence="13 14">
    <name type="scientific">Pagothenia borchgrevinki</name>
    <name type="common">Bald rockcod</name>
    <name type="synonym">Trematomus borchgrevinki</name>
    <dbReference type="NCBI Taxonomy" id="8213"/>
    <lineage>
        <taxon>Eukaryota</taxon>
        <taxon>Metazoa</taxon>
        <taxon>Chordata</taxon>
        <taxon>Craniata</taxon>
        <taxon>Vertebrata</taxon>
        <taxon>Euteleostomi</taxon>
        <taxon>Actinopterygii</taxon>
        <taxon>Neopterygii</taxon>
        <taxon>Teleostei</taxon>
        <taxon>Neoteleostei</taxon>
        <taxon>Acanthomorphata</taxon>
        <taxon>Eupercaria</taxon>
        <taxon>Perciformes</taxon>
        <taxon>Notothenioidei</taxon>
        <taxon>Nototheniidae</taxon>
        <taxon>Pagothenia</taxon>
    </lineage>
</organism>
<keyword evidence="5" id="KW-0631">Potassium channel</keyword>
<evidence type="ECO:0000313" key="14">
    <source>
        <dbReference type="Proteomes" id="UP001619887"/>
    </source>
</evidence>
<protein>
    <recommendedName>
        <fullName evidence="12">Potassium channel voltage dependent KCNQ C-terminal domain-containing protein</fullName>
    </recommendedName>
</protein>
<evidence type="ECO:0000256" key="11">
    <source>
        <dbReference type="SAM" id="MobiDB-lite"/>
    </source>
</evidence>
<keyword evidence="2" id="KW-0813">Transport</keyword>
<gene>
    <name evidence="13" type="ORF">OYC64_011327</name>
</gene>
<keyword evidence="9" id="KW-0407">Ion channel</keyword>
<evidence type="ECO:0000256" key="9">
    <source>
        <dbReference type="ARBA" id="ARBA00023303"/>
    </source>
</evidence>
<dbReference type="InterPro" id="IPR003937">
    <property type="entry name" value="K_chnl_volt-dep_KCNQ"/>
</dbReference>
<comment type="subcellular location">
    <subcellularLocation>
        <location evidence="1">Cell membrane</location>
        <topology evidence="1">Multi-pass membrane protein</topology>
    </subcellularLocation>
</comment>
<comment type="catalytic activity">
    <reaction evidence="10">
        <text>K(+)(in) = K(+)(out)</text>
        <dbReference type="Rhea" id="RHEA:29463"/>
        <dbReference type="ChEBI" id="CHEBI:29103"/>
    </reaction>
</comment>
<feature type="domain" description="Potassium channel voltage dependent KCNQ C-terminal" evidence="12">
    <location>
        <begin position="2"/>
        <end position="100"/>
    </location>
</feature>
<feature type="region of interest" description="Disordered" evidence="11">
    <location>
        <begin position="48"/>
        <end position="70"/>
    </location>
</feature>
<keyword evidence="3" id="KW-0472">Membrane</keyword>
<name>A0ABD2GZ05_PAGBO</name>
<proteinExistence type="predicted"/>
<dbReference type="AlphaFoldDB" id="A0ABD2GZ05"/>
<evidence type="ECO:0000256" key="1">
    <source>
        <dbReference type="ARBA" id="ARBA00004651"/>
    </source>
</evidence>
<evidence type="ECO:0000313" key="13">
    <source>
        <dbReference type="EMBL" id="KAL3059379.1"/>
    </source>
</evidence>